<name>A0ACB9AL32_CICIN</name>
<evidence type="ECO:0000313" key="1">
    <source>
        <dbReference type="EMBL" id="KAI3710630.1"/>
    </source>
</evidence>
<comment type="caution">
    <text evidence="1">The sequence shown here is derived from an EMBL/GenBank/DDBJ whole genome shotgun (WGS) entry which is preliminary data.</text>
</comment>
<reference evidence="1 2" key="2">
    <citation type="journal article" date="2022" name="Mol. Ecol. Resour.">
        <title>The genomes of chicory, endive, great burdock and yacon provide insights into Asteraceae paleo-polyploidization history and plant inulin production.</title>
        <authorList>
            <person name="Fan W."/>
            <person name="Wang S."/>
            <person name="Wang H."/>
            <person name="Wang A."/>
            <person name="Jiang F."/>
            <person name="Liu H."/>
            <person name="Zhao H."/>
            <person name="Xu D."/>
            <person name="Zhang Y."/>
        </authorList>
    </citation>
    <scope>NUCLEOTIDE SEQUENCE [LARGE SCALE GENOMIC DNA]</scope>
    <source>
        <strain evidence="2">cv. Punajuju</strain>
        <tissue evidence="1">Leaves</tissue>
    </source>
</reference>
<keyword evidence="2" id="KW-1185">Reference proteome</keyword>
<accession>A0ACB9AL32</accession>
<dbReference type="EMBL" id="CM042015">
    <property type="protein sequence ID" value="KAI3710630.1"/>
    <property type="molecule type" value="Genomic_DNA"/>
</dbReference>
<reference evidence="2" key="1">
    <citation type="journal article" date="2022" name="Mol. Ecol. Resour.">
        <title>The genomes of chicory, endive, great burdock and yacon provide insights into Asteraceae palaeo-polyploidization history and plant inulin production.</title>
        <authorList>
            <person name="Fan W."/>
            <person name="Wang S."/>
            <person name="Wang H."/>
            <person name="Wang A."/>
            <person name="Jiang F."/>
            <person name="Liu H."/>
            <person name="Zhao H."/>
            <person name="Xu D."/>
            <person name="Zhang Y."/>
        </authorList>
    </citation>
    <scope>NUCLEOTIDE SEQUENCE [LARGE SCALE GENOMIC DNA]</scope>
    <source>
        <strain evidence="2">cv. Punajuju</strain>
    </source>
</reference>
<organism evidence="1 2">
    <name type="scientific">Cichorium intybus</name>
    <name type="common">Chicory</name>
    <dbReference type="NCBI Taxonomy" id="13427"/>
    <lineage>
        <taxon>Eukaryota</taxon>
        <taxon>Viridiplantae</taxon>
        <taxon>Streptophyta</taxon>
        <taxon>Embryophyta</taxon>
        <taxon>Tracheophyta</taxon>
        <taxon>Spermatophyta</taxon>
        <taxon>Magnoliopsida</taxon>
        <taxon>eudicotyledons</taxon>
        <taxon>Gunneridae</taxon>
        <taxon>Pentapetalae</taxon>
        <taxon>asterids</taxon>
        <taxon>campanulids</taxon>
        <taxon>Asterales</taxon>
        <taxon>Asteraceae</taxon>
        <taxon>Cichorioideae</taxon>
        <taxon>Cichorieae</taxon>
        <taxon>Cichoriinae</taxon>
        <taxon>Cichorium</taxon>
    </lineage>
</organism>
<proteinExistence type="predicted"/>
<protein>
    <submittedName>
        <fullName evidence="1">Uncharacterized protein</fullName>
    </submittedName>
</protein>
<dbReference type="Proteomes" id="UP001055811">
    <property type="component" value="Linkage Group LG07"/>
</dbReference>
<evidence type="ECO:0000313" key="2">
    <source>
        <dbReference type="Proteomes" id="UP001055811"/>
    </source>
</evidence>
<gene>
    <name evidence="1" type="ORF">L2E82_40418</name>
</gene>
<sequence>MKQRKQQWVVGCRSSGYTRNWAQKEIRQDVCEIVGVEGDFFEEGEVNQGGYNQTLGLGYVFVISSSHRSSHYPHHCCRPGFGLYTKQCGTKHQEGTSLGRQVQECGGIGHHYPSTF</sequence>